<keyword evidence="3" id="KW-1185">Reference proteome</keyword>
<feature type="transmembrane region" description="Helical" evidence="1">
    <location>
        <begin position="204"/>
        <end position="223"/>
    </location>
</feature>
<reference evidence="2 3" key="1">
    <citation type="journal article" date="2020" name="ISME J.">
        <title>Comparative genomics reveals insights into cyanobacterial evolution and habitat adaptation.</title>
        <authorList>
            <person name="Chen M.Y."/>
            <person name="Teng W.K."/>
            <person name="Zhao L."/>
            <person name="Hu C.X."/>
            <person name="Zhou Y.K."/>
            <person name="Han B.P."/>
            <person name="Song L.R."/>
            <person name="Shu W.S."/>
        </authorList>
    </citation>
    <scope>NUCLEOTIDE SEQUENCE [LARGE SCALE GENOMIC DNA]</scope>
    <source>
        <strain evidence="2 3">FACHB-159</strain>
    </source>
</reference>
<keyword evidence="1" id="KW-0812">Transmembrane</keyword>
<feature type="transmembrane region" description="Helical" evidence="1">
    <location>
        <begin position="55"/>
        <end position="79"/>
    </location>
</feature>
<organism evidence="2 3">
    <name type="scientific">Nostoc paludosum FACHB-159</name>
    <dbReference type="NCBI Taxonomy" id="2692908"/>
    <lineage>
        <taxon>Bacteria</taxon>
        <taxon>Bacillati</taxon>
        <taxon>Cyanobacteriota</taxon>
        <taxon>Cyanophyceae</taxon>
        <taxon>Nostocales</taxon>
        <taxon>Nostocaceae</taxon>
        <taxon>Nostoc</taxon>
    </lineage>
</organism>
<feature type="transmembrane region" description="Helical" evidence="1">
    <location>
        <begin position="112"/>
        <end position="129"/>
    </location>
</feature>
<dbReference type="Pfam" id="PF04955">
    <property type="entry name" value="HupE_UreJ"/>
    <property type="match status" value="1"/>
</dbReference>
<keyword evidence="1" id="KW-1133">Transmembrane helix</keyword>
<dbReference type="Proteomes" id="UP000637383">
    <property type="component" value="Unassembled WGS sequence"/>
</dbReference>
<feature type="transmembrane region" description="Helical" evidence="1">
    <location>
        <begin position="136"/>
        <end position="154"/>
    </location>
</feature>
<dbReference type="InterPro" id="IPR007038">
    <property type="entry name" value="HupE_UreJ"/>
</dbReference>
<name>A0ABR8K4D1_9NOSO</name>
<protein>
    <submittedName>
        <fullName evidence="2">HupE/UreJ family protein</fullName>
    </submittedName>
</protein>
<gene>
    <name evidence="2" type="ORF">H6H03_03735</name>
</gene>
<dbReference type="RefSeq" id="WP_190953777.1">
    <property type="nucleotide sequence ID" value="NZ_JACJTU010000002.1"/>
</dbReference>
<proteinExistence type="predicted"/>
<accession>A0ABR8K4D1</accession>
<feature type="transmembrane region" description="Helical" evidence="1">
    <location>
        <begin position="166"/>
        <end position="184"/>
    </location>
</feature>
<evidence type="ECO:0000313" key="3">
    <source>
        <dbReference type="Proteomes" id="UP000637383"/>
    </source>
</evidence>
<evidence type="ECO:0000313" key="2">
    <source>
        <dbReference type="EMBL" id="MBD2733027.1"/>
    </source>
</evidence>
<evidence type="ECO:0000256" key="1">
    <source>
        <dbReference type="SAM" id="Phobius"/>
    </source>
</evidence>
<dbReference type="EMBL" id="JACJTU010000002">
    <property type="protein sequence ID" value="MBD2733027.1"/>
    <property type="molecule type" value="Genomic_DNA"/>
</dbReference>
<comment type="caution">
    <text evidence="2">The sequence shown here is derived from an EMBL/GenBank/DDBJ whole genome shotgun (WGS) entry which is preliminary data.</text>
</comment>
<feature type="transmembrane region" description="Helical" evidence="1">
    <location>
        <begin position="86"/>
        <end position="106"/>
    </location>
</feature>
<keyword evidence="1" id="KW-0472">Membrane</keyword>
<sequence length="224" mass="24181">MFKTKLSEFRATPEFYTLKVVDRHIAAIAALILISLLSSWSGTLAVRTISNFWEGFIWGIADPVINSKCLVGIIAIGLLSAIFIRSALIVGYFVLAVILGTIIHLFEINIPEIEIAISISTIFLGTMLINANHVNFMLLAVGSISVGLFQGYIHGQSITGTGIIPLVAYILGITLTQFAVTISIREIGIAMGMGEINRIVPRKISIIGFCLCAIAIVFLSNSIV</sequence>